<dbReference type="Pfam" id="PF08281">
    <property type="entry name" value="Sigma70_r4_2"/>
    <property type="match status" value="1"/>
</dbReference>
<keyword evidence="3" id="KW-0731">Sigma factor</keyword>
<evidence type="ECO:0000313" key="7">
    <source>
        <dbReference type="Proteomes" id="UP001302374"/>
    </source>
</evidence>
<dbReference type="NCBIfam" id="TIGR02985">
    <property type="entry name" value="Sig70_bacteroi1"/>
    <property type="match status" value="1"/>
</dbReference>
<gene>
    <name evidence="6" type="ORF">F1644_12455</name>
</gene>
<dbReference type="PANTHER" id="PTHR43133">
    <property type="entry name" value="RNA POLYMERASE ECF-TYPE SIGMA FACTO"/>
    <property type="match status" value="1"/>
</dbReference>
<protein>
    <submittedName>
        <fullName evidence="6">RNA polymerase sigma-70 factor</fullName>
    </submittedName>
</protein>
<keyword evidence="2" id="KW-0805">Transcription regulation</keyword>
<dbReference type="InterPro" id="IPR014327">
    <property type="entry name" value="RNA_pol_sigma70_bacteroid"/>
</dbReference>
<name>A0ABZ0FXL9_9BACT</name>
<dbReference type="Proteomes" id="UP001302374">
    <property type="component" value="Chromosome"/>
</dbReference>
<dbReference type="InterPro" id="IPR000792">
    <property type="entry name" value="Tscrpt_reg_LuxR_C"/>
</dbReference>
<dbReference type="InterPro" id="IPR039425">
    <property type="entry name" value="RNA_pol_sigma-70-like"/>
</dbReference>
<evidence type="ECO:0000256" key="4">
    <source>
        <dbReference type="ARBA" id="ARBA00023163"/>
    </source>
</evidence>
<organism evidence="6 7">
    <name type="scientific">Butyricimonas paravirosa</name>
    <dbReference type="NCBI Taxonomy" id="1472417"/>
    <lineage>
        <taxon>Bacteria</taxon>
        <taxon>Pseudomonadati</taxon>
        <taxon>Bacteroidota</taxon>
        <taxon>Bacteroidia</taxon>
        <taxon>Bacteroidales</taxon>
        <taxon>Odoribacteraceae</taxon>
        <taxon>Butyricimonas</taxon>
    </lineage>
</organism>
<dbReference type="CDD" id="cd06171">
    <property type="entry name" value="Sigma70_r4"/>
    <property type="match status" value="1"/>
</dbReference>
<dbReference type="NCBIfam" id="TIGR02937">
    <property type="entry name" value="sigma70-ECF"/>
    <property type="match status" value="1"/>
</dbReference>
<dbReference type="InterPro" id="IPR014284">
    <property type="entry name" value="RNA_pol_sigma-70_dom"/>
</dbReference>
<keyword evidence="4" id="KW-0804">Transcription</keyword>
<evidence type="ECO:0000256" key="3">
    <source>
        <dbReference type="ARBA" id="ARBA00023082"/>
    </source>
</evidence>
<sequence length="191" mass="22245">MDSMADYLDGFNKKSTKAWEYLYRDYYTALCSYVYKIVGDESVSQDVVQDSLIGIWKADLHFSHMEKLTCYLYKAVYTNAIQYLRTERLHHTLLQSYGEEEVEISDQHFALTVQEELTRQLRLCIQELPEEQRKIIHLSLEGLSGKEIADKLGISIHTVKTQKNRSFKYLRSKLGGSFYLLFLLAGQNLPL</sequence>
<comment type="similarity">
    <text evidence="1">Belongs to the sigma-70 factor family. ECF subfamily.</text>
</comment>
<dbReference type="EMBL" id="CP043839">
    <property type="protein sequence ID" value="WOF13019.1"/>
    <property type="molecule type" value="Genomic_DNA"/>
</dbReference>
<dbReference type="Gene3D" id="1.10.10.10">
    <property type="entry name" value="Winged helix-like DNA-binding domain superfamily/Winged helix DNA-binding domain"/>
    <property type="match status" value="1"/>
</dbReference>
<evidence type="ECO:0000313" key="6">
    <source>
        <dbReference type="EMBL" id="WOF13019.1"/>
    </source>
</evidence>
<keyword evidence="7" id="KW-1185">Reference proteome</keyword>
<proteinExistence type="inferred from homology"/>
<dbReference type="PRINTS" id="PR00038">
    <property type="entry name" value="HTHLUXR"/>
</dbReference>
<feature type="domain" description="HTH luxR-type" evidence="5">
    <location>
        <begin position="125"/>
        <end position="182"/>
    </location>
</feature>
<dbReference type="Gene3D" id="1.10.1740.10">
    <property type="match status" value="1"/>
</dbReference>
<evidence type="ECO:0000256" key="1">
    <source>
        <dbReference type="ARBA" id="ARBA00010641"/>
    </source>
</evidence>
<evidence type="ECO:0000259" key="5">
    <source>
        <dbReference type="SMART" id="SM00421"/>
    </source>
</evidence>
<reference evidence="6 7" key="1">
    <citation type="submission" date="2019-09" db="EMBL/GenBank/DDBJ databases">
        <title>Butyricimonas paravirosa DSM 105722 (=214-4 = JCM 18677 = CCUG 65563).</title>
        <authorList>
            <person name="Le Roy T."/>
            <person name="Cani P.D."/>
        </authorList>
    </citation>
    <scope>NUCLEOTIDE SEQUENCE [LARGE SCALE GENOMIC DNA]</scope>
    <source>
        <strain evidence="6 7">DSM 105722</strain>
    </source>
</reference>
<dbReference type="InterPro" id="IPR013325">
    <property type="entry name" value="RNA_pol_sigma_r2"/>
</dbReference>
<dbReference type="Pfam" id="PF04542">
    <property type="entry name" value="Sigma70_r2"/>
    <property type="match status" value="1"/>
</dbReference>
<dbReference type="SUPFAM" id="SSF88946">
    <property type="entry name" value="Sigma2 domain of RNA polymerase sigma factors"/>
    <property type="match status" value="1"/>
</dbReference>
<dbReference type="InterPro" id="IPR007627">
    <property type="entry name" value="RNA_pol_sigma70_r2"/>
</dbReference>
<dbReference type="InterPro" id="IPR013249">
    <property type="entry name" value="RNA_pol_sigma70_r4_t2"/>
</dbReference>
<dbReference type="SUPFAM" id="SSF88659">
    <property type="entry name" value="Sigma3 and sigma4 domains of RNA polymerase sigma factors"/>
    <property type="match status" value="1"/>
</dbReference>
<dbReference type="PANTHER" id="PTHR43133:SF46">
    <property type="entry name" value="RNA POLYMERASE SIGMA-70 FACTOR ECF SUBFAMILY"/>
    <property type="match status" value="1"/>
</dbReference>
<accession>A0ABZ0FXL9</accession>
<dbReference type="SMART" id="SM00421">
    <property type="entry name" value="HTH_LUXR"/>
    <property type="match status" value="1"/>
</dbReference>
<dbReference type="InterPro" id="IPR036388">
    <property type="entry name" value="WH-like_DNA-bd_sf"/>
</dbReference>
<dbReference type="InterPro" id="IPR013324">
    <property type="entry name" value="RNA_pol_sigma_r3/r4-like"/>
</dbReference>
<evidence type="ECO:0000256" key="2">
    <source>
        <dbReference type="ARBA" id="ARBA00023015"/>
    </source>
</evidence>